<organism evidence="2 3">
    <name type="scientific">Candidatus Kurthia intestinigallinarum</name>
    <dbReference type="NCBI Taxonomy" id="1562256"/>
    <lineage>
        <taxon>Bacteria</taxon>
        <taxon>Bacillati</taxon>
        <taxon>Bacillota</taxon>
        <taxon>Bacilli</taxon>
        <taxon>Bacillales</taxon>
        <taxon>Caryophanaceae</taxon>
        <taxon>Kurthia</taxon>
    </lineage>
</organism>
<dbReference type="InterPro" id="IPR000073">
    <property type="entry name" value="AB_hydrolase_1"/>
</dbReference>
<dbReference type="InterPro" id="IPR029058">
    <property type="entry name" value="AB_hydrolase_fold"/>
</dbReference>
<accession>A0A433RUV8</accession>
<sequence>MYTFYGNTSSQDIIVAIPALGERKEMFKPLANQMNSYKWLVFDSPGSHQQNLEDYSIATFCAYIQETLEALQISKAHFIGNSLGAWVIQAFTKRYPQYVRSLALLDGGHYFLGERGEVHEDTVISSPIEDFKAIEAAIHELTYSMPQLEQDCYDQFEAYFLHNYPKQGDSYKHHCSEIAYNALSKELITVNHCLTERSIPVSLLIAEASADELSLQKMRAFSERFDNAHCHIVKNGQHYLPLTNTGAVAEILTLELLRNGCD</sequence>
<proteinExistence type="predicted"/>
<reference evidence="2 3" key="1">
    <citation type="submission" date="2014-11" db="EMBL/GenBank/DDBJ databases">
        <title>Genome sequence and analysis of novel Kurthia sp.</title>
        <authorList>
            <person name="Lawson J.N."/>
            <person name="Gonzalez J.E."/>
            <person name="Rinauldi L."/>
            <person name="Xuan Z."/>
            <person name="Firman A."/>
            <person name="Shaddox L."/>
            <person name="Trudeau A."/>
            <person name="Shah S."/>
            <person name="Reiman D."/>
        </authorList>
    </citation>
    <scope>NUCLEOTIDE SEQUENCE [LARGE SCALE GENOMIC DNA]</scope>
    <source>
        <strain evidence="2 3">3B1D</strain>
    </source>
</reference>
<dbReference type="Gene3D" id="3.40.50.1820">
    <property type="entry name" value="alpha/beta hydrolase"/>
    <property type="match status" value="1"/>
</dbReference>
<dbReference type="InterPro" id="IPR050266">
    <property type="entry name" value="AB_hydrolase_sf"/>
</dbReference>
<dbReference type="GO" id="GO:0016020">
    <property type="term" value="C:membrane"/>
    <property type="evidence" value="ECO:0007669"/>
    <property type="project" value="TreeGrafter"/>
</dbReference>
<name>A0A433RUV8_9BACL</name>
<dbReference type="EMBL" id="JTFC01000029">
    <property type="protein sequence ID" value="RUS57071.1"/>
    <property type="molecule type" value="Genomic_DNA"/>
</dbReference>
<evidence type="ECO:0000313" key="3">
    <source>
        <dbReference type="Proteomes" id="UP000288623"/>
    </source>
</evidence>
<dbReference type="Proteomes" id="UP000288623">
    <property type="component" value="Unassembled WGS sequence"/>
</dbReference>
<dbReference type="PANTHER" id="PTHR43798:SF33">
    <property type="entry name" value="HYDROLASE, PUTATIVE (AFU_ORTHOLOGUE AFUA_2G14860)-RELATED"/>
    <property type="match status" value="1"/>
</dbReference>
<dbReference type="OrthoDB" id="9773293at2"/>
<dbReference type="Pfam" id="PF00561">
    <property type="entry name" value="Abhydrolase_1"/>
    <property type="match status" value="1"/>
</dbReference>
<feature type="domain" description="AB hydrolase-1" evidence="1">
    <location>
        <begin position="19"/>
        <end position="107"/>
    </location>
</feature>
<evidence type="ECO:0000313" key="2">
    <source>
        <dbReference type="EMBL" id="RUS57071.1"/>
    </source>
</evidence>
<protein>
    <recommendedName>
        <fullName evidence="1">AB hydrolase-1 domain-containing protein</fullName>
    </recommendedName>
</protein>
<dbReference type="AlphaFoldDB" id="A0A433RUV8"/>
<comment type="caution">
    <text evidence="2">The sequence shown here is derived from an EMBL/GenBank/DDBJ whole genome shotgun (WGS) entry which is preliminary data.</text>
</comment>
<dbReference type="PANTHER" id="PTHR43798">
    <property type="entry name" value="MONOACYLGLYCEROL LIPASE"/>
    <property type="match status" value="1"/>
</dbReference>
<dbReference type="RefSeq" id="WP_126990491.1">
    <property type="nucleotide sequence ID" value="NZ_JTFC01000029.1"/>
</dbReference>
<evidence type="ECO:0000259" key="1">
    <source>
        <dbReference type="Pfam" id="PF00561"/>
    </source>
</evidence>
<gene>
    <name evidence="2" type="ORF">QI30_08390</name>
</gene>
<dbReference type="SUPFAM" id="SSF53474">
    <property type="entry name" value="alpha/beta-Hydrolases"/>
    <property type="match status" value="1"/>
</dbReference>
<keyword evidence="3" id="KW-1185">Reference proteome</keyword>